<dbReference type="InterPro" id="IPR000412">
    <property type="entry name" value="ABC_2_transport"/>
</dbReference>
<dbReference type="InterPro" id="IPR047817">
    <property type="entry name" value="ABC2_TM_bact-type"/>
</dbReference>
<comment type="subcellular location">
    <subcellularLocation>
        <location evidence="5">Cell membrane</location>
        <topology evidence="5">Multi-pass membrane protein</topology>
    </subcellularLocation>
    <subcellularLocation>
        <location evidence="1">Membrane</location>
        <topology evidence="1">Multi-pass membrane protein</topology>
    </subcellularLocation>
</comment>
<feature type="transmembrane region" description="Helical" evidence="5">
    <location>
        <begin position="335"/>
        <end position="353"/>
    </location>
</feature>
<keyword evidence="2 5" id="KW-0812">Transmembrane</keyword>
<keyword evidence="5" id="KW-1003">Cell membrane</keyword>
<gene>
    <name evidence="7" type="ORF">A2Y57_00530</name>
</gene>
<dbReference type="Proteomes" id="UP000177103">
    <property type="component" value="Unassembled WGS sequence"/>
</dbReference>
<evidence type="ECO:0000256" key="5">
    <source>
        <dbReference type="RuleBase" id="RU361157"/>
    </source>
</evidence>
<comment type="caution">
    <text evidence="7">The sequence shown here is derived from an EMBL/GenBank/DDBJ whole genome shotgun (WGS) entry which is preliminary data.</text>
</comment>
<keyword evidence="4 5" id="KW-0472">Membrane</keyword>
<evidence type="ECO:0000313" key="8">
    <source>
        <dbReference type="Proteomes" id="UP000177103"/>
    </source>
</evidence>
<dbReference type="PANTHER" id="PTHR43027:SF1">
    <property type="entry name" value="DOXORUBICIN RESISTANCE ABC TRANSPORTER PERMEASE PROTEIN DRRC-RELATED"/>
    <property type="match status" value="1"/>
</dbReference>
<protein>
    <recommendedName>
        <fullName evidence="5">Transport permease protein</fullName>
    </recommendedName>
</protein>
<name>A0A1G1WBQ9_9BACT</name>
<keyword evidence="5" id="KW-0813">Transport</keyword>
<evidence type="ECO:0000256" key="4">
    <source>
        <dbReference type="ARBA" id="ARBA00023136"/>
    </source>
</evidence>
<evidence type="ECO:0000256" key="3">
    <source>
        <dbReference type="ARBA" id="ARBA00022989"/>
    </source>
</evidence>
<dbReference type="GO" id="GO:0043190">
    <property type="term" value="C:ATP-binding cassette (ABC) transporter complex"/>
    <property type="evidence" value="ECO:0007669"/>
    <property type="project" value="InterPro"/>
</dbReference>
<feature type="transmembrane region" description="Helical" evidence="5">
    <location>
        <begin position="281"/>
        <end position="299"/>
    </location>
</feature>
<evidence type="ECO:0000256" key="1">
    <source>
        <dbReference type="ARBA" id="ARBA00004141"/>
    </source>
</evidence>
<keyword evidence="3 5" id="KW-1133">Transmembrane helix</keyword>
<dbReference type="GO" id="GO:0140359">
    <property type="term" value="F:ABC-type transporter activity"/>
    <property type="evidence" value="ECO:0007669"/>
    <property type="project" value="InterPro"/>
</dbReference>
<dbReference type="PRINTS" id="PR00164">
    <property type="entry name" value="ABC2TRNSPORT"/>
</dbReference>
<evidence type="ECO:0000313" key="7">
    <source>
        <dbReference type="EMBL" id="OGY25105.1"/>
    </source>
</evidence>
<evidence type="ECO:0000256" key="2">
    <source>
        <dbReference type="ARBA" id="ARBA00022692"/>
    </source>
</evidence>
<evidence type="ECO:0000259" key="6">
    <source>
        <dbReference type="PROSITE" id="PS51012"/>
    </source>
</evidence>
<feature type="transmembrane region" description="Helical" evidence="5">
    <location>
        <begin position="165"/>
        <end position="190"/>
    </location>
</feature>
<feature type="transmembrane region" description="Helical" evidence="5">
    <location>
        <begin position="215"/>
        <end position="238"/>
    </location>
</feature>
<dbReference type="AlphaFoldDB" id="A0A1G1WBQ9"/>
<dbReference type="EMBL" id="MHCQ01000002">
    <property type="protein sequence ID" value="OGY25105.1"/>
    <property type="molecule type" value="Genomic_DNA"/>
</dbReference>
<dbReference type="PANTHER" id="PTHR43027">
    <property type="entry name" value="DOXORUBICIN RESISTANCE ABC TRANSPORTER PERMEASE PROTEIN DRRC-RELATED"/>
    <property type="match status" value="1"/>
</dbReference>
<dbReference type="InterPro" id="IPR052902">
    <property type="entry name" value="ABC-2_transporter"/>
</dbReference>
<feature type="domain" description="ABC transmembrane type-2" evidence="6">
    <location>
        <begin position="110"/>
        <end position="360"/>
    </location>
</feature>
<proteinExistence type="inferred from homology"/>
<dbReference type="InterPro" id="IPR013525">
    <property type="entry name" value="ABC2_TM"/>
</dbReference>
<organism evidence="7 8">
    <name type="scientific">Candidatus Woykebacteria bacterium RBG_13_40_7b</name>
    <dbReference type="NCBI Taxonomy" id="1802594"/>
    <lineage>
        <taxon>Bacteria</taxon>
        <taxon>Candidatus Woykeibacteriota</taxon>
    </lineage>
</organism>
<feature type="transmembrane region" description="Helical" evidence="5">
    <location>
        <begin position="28"/>
        <end position="47"/>
    </location>
</feature>
<comment type="similarity">
    <text evidence="5">Belongs to the ABC-2 integral membrane protein family.</text>
</comment>
<sequence length="360" mass="39064">MKKRSPNQLKPLLSIAYYSLRAQMRNRATMFFGFIFPLMFIAIFGLFGSNALSVSIGIPKEQQSGPVYEGLSGIKAVSVVSGPESELKDKLAQGRVAGVLLRRGESATDVKLFISQANPQQSAAASSLISGVIDKMNLQIANINNPPIKLNVEEISGRTFRFIDFFLPGMIGFALLTTAITSTAFGLIFLKKTLVLKRVFATPTKGSTILFGQGAARLVIVLAQTLVIVLVGILAYKFVLVHGLLTLAEMLILSVIGLISFLGFGLFIAGIANDENTVAPIANLIVLPQFLVAGTFFPVDNLPSWIQPAVKLLPLSFFNTAMRKITVEGHFLDQMAIELVGLAVWAIVAYLLAARTFRWE</sequence>
<reference evidence="7 8" key="1">
    <citation type="journal article" date="2016" name="Nat. Commun.">
        <title>Thousands of microbial genomes shed light on interconnected biogeochemical processes in an aquifer system.</title>
        <authorList>
            <person name="Anantharaman K."/>
            <person name="Brown C.T."/>
            <person name="Hug L.A."/>
            <person name="Sharon I."/>
            <person name="Castelle C.J."/>
            <person name="Probst A.J."/>
            <person name="Thomas B.C."/>
            <person name="Singh A."/>
            <person name="Wilkins M.J."/>
            <person name="Karaoz U."/>
            <person name="Brodie E.L."/>
            <person name="Williams K.H."/>
            <person name="Hubbard S.S."/>
            <person name="Banfield J.F."/>
        </authorList>
    </citation>
    <scope>NUCLEOTIDE SEQUENCE [LARGE SCALE GENOMIC DNA]</scope>
</reference>
<dbReference type="PROSITE" id="PS51012">
    <property type="entry name" value="ABC_TM2"/>
    <property type="match status" value="1"/>
</dbReference>
<accession>A0A1G1WBQ9</accession>
<dbReference type="Pfam" id="PF12698">
    <property type="entry name" value="ABC2_membrane_3"/>
    <property type="match status" value="1"/>
</dbReference>
<feature type="transmembrane region" description="Helical" evidence="5">
    <location>
        <begin position="250"/>
        <end position="269"/>
    </location>
</feature>